<dbReference type="HOGENOM" id="CLU_076286_0_0_7"/>
<dbReference type="InterPro" id="IPR021283">
    <property type="entry name" value="Phage_Wedge1"/>
</dbReference>
<sequence length="221" mass="24461">MSGYLGLVTSEHRNRPRFMATVAAVTDPLCGLQELLETMRAAFDVDSAVGGQLDRTGEWIGRSRHLRLELDDVYFEWGREAVGWARGSWKGLYDPETGMVRLPDETYRLLLKAKIGANRWDGTVPGAYEVWESAFADTGSLILMQDNQDMSVVIGLAGTPLDAVMRNLLLQGYLPLKPEGVRVAWYAVAPERGPLLGWNCETGGLSGWGKGIWPVRLEPLP</sequence>
<protein>
    <recommendedName>
        <fullName evidence="3">DUF2612 domain-containing protein</fullName>
    </recommendedName>
</protein>
<dbReference type="AlphaFoldDB" id="E5Y6N8"/>
<name>E5Y6N8_BILW3</name>
<evidence type="ECO:0000313" key="2">
    <source>
        <dbReference type="Proteomes" id="UP000006034"/>
    </source>
</evidence>
<organism evidence="1 2">
    <name type="scientific">Bilophila wadsworthia (strain 3_1_6)</name>
    <dbReference type="NCBI Taxonomy" id="563192"/>
    <lineage>
        <taxon>Bacteria</taxon>
        <taxon>Pseudomonadati</taxon>
        <taxon>Thermodesulfobacteriota</taxon>
        <taxon>Desulfovibrionia</taxon>
        <taxon>Desulfovibrionales</taxon>
        <taxon>Desulfovibrionaceae</taxon>
        <taxon>Bilophila</taxon>
    </lineage>
</organism>
<accession>E5Y6N8</accession>
<evidence type="ECO:0008006" key="3">
    <source>
        <dbReference type="Google" id="ProtNLM"/>
    </source>
</evidence>
<dbReference type="EMBL" id="ADCP02000001">
    <property type="protein sequence ID" value="EFV44369.1"/>
    <property type="molecule type" value="Genomic_DNA"/>
</dbReference>
<dbReference type="Proteomes" id="UP000006034">
    <property type="component" value="Unassembled WGS sequence"/>
</dbReference>
<dbReference type="eggNOG" id="ENOG502ZC04">
    <property type="taxonomic scope" value="Bacteria"/>
</dbReference>
<reference evidence="1 2" key="1">
    <citation type="submission" date="2010-10" db="EMBL/GenBank/DDBJ databases">
        <authorList>
            <consortium name="The Broad Institute Genome Sequencing Platform"/>
            <person name="Ward D."/>
            <person name="Earl A."/>
            <person name="Feldgarden M."/>
            <person name="Young S.K."/>
            <person name="Gargeya S."/>
            <person name="Zeng Q."/>
            <person name="Alvarado L."/>
            <person name="Berlin A."/>
            <person name="Bochicchio J."/>
            <person name="Chapman S.B."/>
            <person name="Chen Z."/>
            <person name="Freedman E."/>
            <person name="Gellesch M."/>
            <person name="Goldberg J."/>
            <person name="Griggs A."/>
            <person name="Gujja S."/>
            <person name="Heilman E."/>
            <person name="Heiman D."/>
            <person name="Howarth C."/>
            <person name="Mehta T."/>
            <person name="Neiman D."/>
            <person name="Pearson M."/>
            <person name="Roberts A."/>
            <person name="Saif S."/>
            <person name="Shea T."/>
            <person name="Shenoy N."/>
            <person name="Sisk P."/>
            <person name="Stolte C."/>
            <person name="Sykes S."/>
            <person name="White J."/>
            <person name="Yandava C."/>
            <person name="Allen-Vercoe E."/>
            <person name="Sibley C."/>
            <person name="Ambrose C.E."/>
            <person name="Strauss J."/>
            <person name="Daigneault M."/>
            <person name="Haas B."/>
            <person name="Nusbaum C."/>
            <person name="Birren B."/>
        </authorList>
    </citation>
    <scope>NUCLEOTIDE SEQUENCE [LARGE SCALE GENOMIC DNA]</scope>
    <source>
        <strain evidence="1 2">3_1_6</strain>
    </source>
</reference>
<dbReference type="OrthoDB" id="5465402at2"/>
<reference evidence="1 2" key="2">
    <citation type="submission" date="2013-04" db="EMBL/GenBank/DDBJ databases">
        <title>The Genome Sequence of Bilophila wadsworthia 3_1_6.</title>
        <authorList>
            <consortium name="The Broad Institute Genomics Platform"/>
            <person name="Earl A."/>
            <person name="Ward D."/>
            <person name="Feldgarden M."/>
            <person name="Gevers D."/>
            <person name="Sibley C."/>
            <person name="Strauss J."/>
            <person name="Allen-Vercoe E."/>
            <person name="Walker B."/>
            <person name="Young S."/>
            <person name="Zeng Q."/>
            <person name="Gargeya S."/>
            <person name="Fitzgerald M."/>
            <person name="Haas B."/>
            <person name="Abouelleil A."/>
            <person name="Allen A.W."/>
            <person name="Alvarado L."/>
            <person name="Arachchi H.M."/>
            <person name="Berlin A.M."/>
            <person name="Chapman S.B."/>
            <person name="Gainer-Dewar J."/>
            <person name="Goldberg J."/>
            <person name="Griggs A."/>
            <person name="Gujja S."/>
            <person name="Hansen M."/>
            <person name="Howarth C."/>
            <person name="Imamovic A."/>
            <person name="Ireland A."/>
            <person name="Larimer J."/>
            <person name="McCowan C."/>
            <person name="Murphy C."/>
            <person name="Pearson M."/>
            <person name="Poon T.W."/>
            <person name="Priest M."/>
            <person name="Roberts A."/>
            <person name="Saif S."/>
            <person name="Shea T."/>
            <person name="Sisk P."/>
            <person name="Sykes S."/>
            <person name="Wortman J."/>
            <person name="Nusbaum C."/>
            <person name="Birren B."/>
        </authorList>
    </citation>
    <scope>NUCLEOTIDE SEQUENCE [LARGE SCALE GENOMIC DNA]</scope>
    <source>
        <strain evidence="1 2">3_1_6</strain>
    </source>
</reference>
<dbReference type="STRING" id="563192.HMPREF0179_01851"/>
<keyword evidence="2" id="KW-1185">Reference proteome</keyword>
<dbReference type="RefSeq" id="WP_005027495.1">
    <property type="nucleotide sequence ID" value="NZ_KE150238.1"/>
</dbReference>
<dbReference type="Pfam" id="PF11041">
    <property type="entry name" value="Phage_Wedge1"/>
    <property type="match status" value="1"/>
</dbReference>
<gene>
    <name evidence="1" type="ORF">HMPREF0179_01851</name>
</gene>
<proteinExistence type="predicted"/>
<dbReference type="GeneID" id="78084121"/>
<evidence type="ECO:0000313" key="1">
    <source>
        <dbReference type="EMBL" id="EFV44369.1"/>
    </source>
</evidence>
<comment type="caution">
    <text evidence="1">The sequence shown here is derived from an EMBL/GenBank/DDBJ whole genome shotgun (WGS) entry which is preliminary data.</text>
</comment>